<comment type="similarity">
    <text evidence="7 10">Belongs to the fluoride channel Fluc/FEX (TC 1.A.43) family.</text>
</comment>
<evidence type="ECO:0000256" key="10">
    <source>
        <dbReference type="HAMAP-Rule" id="MF_00454"/>
    </source>
</evidence>
<dbReference type="RefSeq" id="WP_320379527.1">
    <property type="nucleotide sequence ID" value="NZ_JAWDIQ010000001.1"/>
</dbReference>
<name>A0ABU5CSK7_9BACI</name>
<evidence type="ECO:0000313" key="11">
    <source>
        <dbReference type="EMBL" id="MDY0408822.1"/>
    </source>
</evidence>
<feature type="transmembrane region" description="Helical" evidence="10">
    <location>
        <begin position="5"/>
        <end position="27"/>
    </location>
</feature>
<evidence type="ECO:0000256" key="1">
    <source>
        <dbReference type="ARBA" id="ARBA00004651"/>
    </source>
</evidence>
<evidence type="ECO:0000313" key="12">
    <source>
        <dbReference type="Proteomes" id="UP001275315"/>
    </source>
</evidence>
<keyword evidence="2 10" id="KW-1003">Cell membrane</keyword>
<dbReference type="EMBL" id="JAWDIQ010000001">
    <property type="protein sequence ID" value="MDY0408822.1"/>
    <property type="molecule type" value="Genomic_DNA"/>
</dbReference>
<sequence>MRVNIYFAVGLGGIIGSLARYMVSLLIHSELPYATFSVNIIGCFLLSFIMHHRKIKRTFSTTVLTAVQTGVIGSFTTFSTFTTETIELVNQHIFLALSYILLSIFCGLFGNYLGYQCASKQVDV</sequence>
<gene>
    <name evidence="10 11" type="primary">crcB</name>
    <name evidence="10" type="synonym">fluC</name>
    <name evidence="11" type="ORF">RWD45_10015</name>
</gene>
<dbReference type="PANTHER" id="PTHR28259:SF1">
    <property type="entry name" value="FLUORIDE EXPORT PROTEIN 1-RELATED"/>
    <property type="match status" value="1"/>
</dbReference>
<keyword evidence="10" id="KW-0813">Transport</keyword>
<dbReference type="PANTHER" id="PTHR28259">
    <property type="entry name" value="FLUORIDE EXPORT PROTEIN 1-RELATED"/>
    <property type="match status" value="1"/>
</dbReference>
<dbReference type="NCBIfam" id="TIGR00494">
    <property type="entry name" value="crcB"/>
    <property type="match status" value="1"/>
</dbReference>
<evidence type="ECO:0000256" key="7">
    <source>
        <dbReference type="ARBA" id="ARBA00035120"/>
    </source>
</evidence>
<dbReference type="InterPro" id="IPR003691">
    <property type="entry name" value="FluC"/>
</dbReference>
<organism evidence="11 12">
    <name type="scientific">Paracerasibacillus soli</name>
    <dbReference type="NCBI Taxonomy" id="480284"/>
    <lineage>
        <taxon>Bacteria</taxon>
        <taxon>Bacillati</taxon>
        <taxon>Bacillota</taxon>
        <taxon>Bacilli</taxon>
        <taxon>Bacillales</taxon>
        <taxon>Bacillaceae</taxon>
        <taxon>Paracerasibacillus</taxon>
    </lineage>
</organism>
<keyword evidence="10" id="KW-0406">Ion transport</keyword>
<keyword evidence="4 10" id="KW-1133">Transmembrane helix</keyword>
<feature type="transmembrane region" description="Helical" evidence="10">
    <location>
        <begin position="33"/>
        <end position="50"/>
    </location>
</feature>
<evidence type="ECO:0000256" key="4">
    <source>
        <dbReference type="ARBA" id="ARBA00022989"/>
    </source>
</evidence>
<comment type="function">
    <text evidence="9 10">Fluoride-specific ion channel. Important for reducing fluoride concentration in the cell, thus reducing its toxicity.</text>
</comment>
<keyword evidence="12" id="KW-1185">Reference proteome</keyword>
<comment type="subcellular location">
    <subcellularLocation>
        <location evidence="1 10">Cell membrane</location>
        <topology evidence="1 10">Multi-pass membrane protein</topology>
    </subcellularLocation>
</comment>
<comment type="caution">
    <text evidence="11">The sequence shown here is derived from an EMBL/GenBank/DDBJ whole genome shotgun (WGS) entry which is preliminary data.</text>
</comment>
<accession>A0ABU5CSK7</accession>
<feature type="binding site" evidence="10">
    <location>
        <position position="76"/>
    </location>
    <ligand>
        <name>Na(+)</name>
        <dbReference type="ChEBI" id="CHEBI:29101"/>
        <note>structural</note>
    </ligand>
</feature>
<evidence type="ECO:0000256" key="9">
    <source>
        <dbReference type="ARBA" id="ARBA00049940"/>
    </source>
</evidence>
<evidence type="ECO:0000256" key="5">
    <source>
        <dbReference type="ARBA" id="ARBA00023136"/>
    </source>
</evidence>
<dbReference type="Proteomes" id="UP001275315">
    <property type="component" value="Unassembled WGS sequence"/>
</dbReference>
<feature type="binding site" evidence="10">
    <location>
        <position position="73"/>
    </location>
    <ligand>
        <name>Na(+)</name>
        <dbReference type="ChEBI" id="CHEBI:29101"/>
        <note>structural</note>
    </ligand>
</feature>
<protein>
    <recommendedName>
        <fullName evidence="10">Fluoride-specific ion channel FluC</fullName>
    </recommendedName>
</protein>
<feature type="transmembrane region" description="Helical" evidence="10">
    <location>
        <begin position="93"/>
        <end position="113"/>
    </location>
</feature>
<evidence type="ECO:0000256" key="8">
    <source>
        <dbReference type="ARBA" id="ARBA00035585"/>
    </source>
</evidence>
<dbReference type="Pfam" id="PF02537">
    <property type="entry name" value="CRCB"/>
    <property type="match status" value="1"/>
</dbReference>
<comment type="activity regulation">
    <text evidence="10">Na(+) is not transported, but it plays an essential structural role and its presence is essential for fluoride channel function.</text>
</comment>
<evidence type="ECO:0000256" key="2">
    <source>
        <dbReference type="ARBA" id="ARBA00022475"/>
    </source>
</evidence>
<feature type="transmembrane region" description="Helical" evidence="10">
    <location>
        <begin position="62"/>
        <end position="81"/>
    </location>
</feature>
<dbReference type="HAMAP" id="MF_00454">
    <property type="entry name" value="FluC"/>
    <property type="match status" value="1"/>
</dbReference>
<evidence type="ECO:0000256" key="3">
    <source>
        <dbReference type="ARBA" id="ARBA00022692"/>
    </source>
</evidence>
<evidence type="ECO:0000256" key="6">
    <source>
        <dbReference type="ARBA" id="ARBA00023303"/>
    </source>
</evidence>
<proteinExistence type="inferred from homology"/>
<keyword evidence="10" id="KW-0479">Metal-binding</keyword>
<keyword evidence="6 10" id="KW-0407">Ion channel</keyword>
<keyword evidence="10" id="KW-0915">Sodium</keyword>
<comment type="catalytic activity">
    <reaction evidence="8">
        <text>fluoride(in) = fluoride(out)</text>
        <dbReference type="Rhea" id="RHEA:76159"/>
        <dbReference type="ChEBI" id="CHEBI:17051"/>
    </reaction>
    <physiologicalReaction direction="left-to-right" evidence="8">
        <dbReference type="Rhea" id="RHEA:76160"/>
    </physiologicalReaction>
</comment>
<keyword evidence="3 10" id="KW-0812">Transmembrane</keyword>
<keyword evidence="5 10" id="KW-0472">Membrane</keyword>
<reference evidence="11 12" key="1">
    <citation type="submission" date="2023-10" db="EMBL/GenBank/DDBJ databases">
        <title>Virgibacillus soli CC-YMP-6 genome.</title>
        <authorList>
            <person name="Miliotis G."/>
            <person name="Sengupta P."/>
            <person name="Hameed A."/>
            <person name="Chuvochina M."/>
            <person name="Mcdonagh F."/>
            <person name="Simpson A.C."/>
            <person name="Singh N.K."/>
            <person name="Rekha P.D."/>
            <person name="Raman K."/>
            <person name="Hugenholtz P."/>
            <person name="Venkateswaran K."/>
        </authorList>
    </citation>
    <scope>NUCLEOTIDE SEQUENCE [LARGE SCALE GENOMIC DNA]</scope>
    <source>
        <strain evidence="11 12">CC-YMP-6</strain>
    </source>
</reference>